<dbReference type="InterPro" id="IPR036249">
    <property type="entry name" value="Thioredoxin-like_sf"/>
</dbReference>
<dbReference type="GO" id="GO:0045454">
    <property type="term" value="P:cell redox homeostasis"/>
    <property type="evidence" value="ECO:0007669"/>
    <property type="project" value="TreeGrafter"/>
</dbReference>
<feature type="domain" description="Thioredoxin" evidence="1">
    <location>
        <begin position="48"/>
        <end position="124"/>
    </location>
</feature>
<organism evidence="2 3">
    <name type="scientific">Persicimonas caeni</name>
    <dbReference type="NCBI Taxonomy" id="2292766"/>
    <lineage>
        <taxon>Bacteria</taxon>
        <taxon>Deltaproteobacteria</taxon>
        <taxon>Bradymonadales</taxon>
        <taxon>Bradymonadaceae</taxon>
        <taxon>Persicimonas</taxon>
    </lineage>
</organism>
<dbReference type="OrthoDB" id="411356at2"/>
<protein>
    <submittedName>
        <fullName evidence="2">Thioredoxin family protein</fullName>
    </submittedName>
</protein>
<keyword evidence="3" id="KW-1185">Reference proteome</keyword>
<sequence>MVAASFTSSLASDEAACILFKDWSESELRSRKRGGTEQGDVMDFDTFQELRDEHRLLVVYVSGPSCSVCDALGPKLAQVMDEHAAWRFVKIDAAEDREVAGQMLVLTVPTLVFFVDGREAARLTRSFGMQEVRGYLERYEDAAG</sequence>
<proteinExistence type="predicted"/>
<dbReference type="Pfam" id="PF00085">
    <property type="entry name" value="Thioredoxin"/>
    <property type="match status" value="1"/>
</dbReference>
<dbReference type="Gene3D" id="3.40.30.10">
    <property type="entry name" value="Glutaredoxin"/>
    <property type="match status" value="1"/>
</dbReference>
<dbReference type="PANTHER" id="PTHR43601:SF3">
    <property type="entry name" value="THIOREDOXIN, MITOCHONDRIAL"/>
    <property type="match status" value="1"/>
</dbReference>
<accession>A0A4Y6PZ85</accession>
<dbReference type="AlphaFoldDB" id="A0A4Y6PZ85"/>
<accession>A0A5B8YA44</accession>
<gene>
    <name evidence="2" type="ORF">FIV42_23660</name>
</gene>
<evidence type="ECO:0000259" key="1">
    <source>
        <dbReference type="Pfam" id="PF00085"/>
    </source>
</evidence>
<dbReference type="InterPro" id="IPR013766">
    <property type="entry name" value="Thioredoxin_domain"/>
</dbReference>
<reference evidence="2 3" key="1">
    <citation type="submission" date="2019-06" db="EMBL/GenBank/DDBJ databases">
        <title>Persicimonas caeni gen. nov., sp. nov., a predatory bacterium isolated from solar saltern.</title>
        <authorList>
            <person name="Wang S."/>
        </authorList>
    </citation>
    <scope>NUCLEOTIDE SEQUENCE [LARGE SCALE GENOMIC DNA]</scope>
    <source>
        <strain evidence="2 3">YN101</strain>
    </source>
</reference>
<name>A0A4Y6PZ85_PERCE</name>
<evidence type="ECO:0000313" key="2">
    <source>
        <dbReference type="EMBL" id="QDG53631.1"/>
    </source>
</evidence>
<dbReference type="EMBL" id="CP041186">
    <property type="protein sequence ID" value="QDG53631.1"/>
    <property type="molecule type" value="Genomic_DNA"/>
</dbReference>
<dbReference type="SUPFAM" id="SSF52833">
    <property type="entry name" value="Thioredoxin-like"/>
    <property type="match status" value="1"/>
</dbReference>
<dbReference type="PANTHER" id="PTHR43601">
    <property type="entry name" value="THIOREDOXIN, MITOCHONDRIAL"/>
    <property type="match status" value="1"/>
</dbReference>
<dbReference type="Proteomes" id="UP000315995">
    <property type="component" value="Chromosome"/>
</dbReference>
<evidence type="ECO:0000313" key="3">
    <source>
        <dbReference type="Proteomes" id="UP000315995"/>
    </source>
</evidence>
<dbReference type="CDD" id="cd02947">
    <property type="entry name" value="TRX_family"/>
    <property type="match status" value="1"/>
</dbReference>